<dbReference type="SUPFAM" id="SSF52540">
    <property type="entry name" value="P-loop containing nucleoside triphosphate hydrolases"/>
    <property type="match status" value="1"/>
</dbReference>
<evidence type="ECO:0000259" key="1">
    <source>
        <dbReference type="SMART" id="SM00382"/>
    </source>
</evidence>
<dbReference type="OrthoDB" id="9801840at2"/>
<evidence type="ECO:0000313" key="2">
    <source>
        <dbReference type="EMBL" id="TWI82028.1"/>
    </source>
</evidence>
<gene>
    <name evidence="2" type="ORF">LX66_5345</name>
</gene>
<evidence type="ECO:0000313" key="3">
    <source>
        <dbReference type="Proteomes" id="UP000316778"/>
    </source>
</evidence>
<dbReference type="RefSeq" id="WP_145719137.1">
    <property type="nucleotide sequence ID" value="NZ_BAAAFY010000003.1"/>
</dbReference>
<comment type="caution">
    <text evidence="2">The sequence shown here is derived from an EMBL/GenBank/DDBJ whole genome shotgun (WGS) entry which is preliminary data.</text>
</comment>
<dbReference type="InterPro" id="IPR041682">
    <property type="entry name" value="AAA_14"/>
</dbReference>
<dbReference type="PANTHER" id="PTHR33295">
    <property type="entry name" value="ATPASE"/>
    <property type="match status" value="1"/>
</dbReference>
<dbReference type="InterPro" id="IPR003593">
    <property type="entry name" value="AAA+_ATPase"/>
</dbReference>
<dbReference type="CDD" id="cd00009">
    <property type="entry name" value="AAA"/>
    <property type="match status" value="1"/>
</dbReference>
<dbReference type="PANTHER" id="PTHR33295:SF7">
    <property type="entry name" value="ATPASE"/>
    <property type="match status" value="1"/>
</dbReference>
<dbReference type="EMBL" id="VLLG01000007">
    <property type="protein sequence ID" value="TWI82028.1"/>
    <property type="molecule type" value="Genomic_DNA"/>
</dbReference>
<sequence>MFQRNIVTALEKWRLQPNRKPLVIRGARQVGKTTLVQQFATGFPQYIYLNLELAADRLPFEQFTNIDNLLQALFFLKNKSYQQKHHSLIFIDEIQEVPEALNILRYFYEEAPEVFVIAAGSLLETIFDQKISFPVGRVDYLVVRPASFAEFLNAVGETAALEQLQHTPLPAFAQHKLMQLFHTYAIIGGMPEIVQHYATYRDITALAPIYESLITGYLDDVEKYATSNSQVQTIRHAIRASFVEAGKRIKFHGFGKSNYGSREMGEALRTLEKALLLHLIYPNTGATLPLLPDTRKSPRLQVLDTGMLNYFLGIQKLIIGTPDLNNVYGGNMVEHLVGQEFLATQYNALSDLHFWVREKTSSSAEVDYLLQWEGKLIPIEVKAGAEGTLRSLHLFMDTAPHSMAVRLYAGPLHISSVQTLEGKHYFLLNLPYCLATQVPTYLPWFQQQIEIKNRI</sequence>
<protein>
    <recommendedName>
        <fullName evidence="1">AAA+ ATPase domain-containing protein</fullName>
    </recommendedName>
</protein>
<dbReference type="Pfam" id="PF13173">
    <property type="entry name" value="AAA_14"/>
    <property type="match status" value="1"/>
</dbReference>
<dbReference type="InterPro" id="IPR027417">
    <property type="entry name" value="P-loop_NTPase"/>
</dbReference>
<feature type="domain" description="AAA+ ATPase" evidence="1">
    <location>
        <begin position="18"/>
        <end position="148"/>
    </location>
</feature>
<accession>A0A562SLF1</accession>
<dbReference type="Pfam" id="PF13635">
    <property type="entry name" value="DUF4143"/>
    <property type="match status" value="1"/>
</dbReference>
<keyword evidence="3" id="KW-1185">Reference proteome</keyword>
<dbReference type="Gene3D" id="3.40.50.300">
    <property type="entry name" value="P-loop containing nucleotide triphosphate hydrolases"/>
    <property type="match status" value="1"/>
</dbReference>
<dbReference type="InterPro" id="IPR025420">
    <property type="entry name" value="DUF4143"/>
</dbReference>
<dbReference type="Proteomes" id="UP000316778">
    <property type="component" value="Unassembled WGS sequence"/>
</dbReference>
<name>A0A562SLF1_CHIJA</name>
<organism evidence="2 3">
    <name type="scientific">Chitinophaga japonensis</name>
    <name type="common">Flexibacter japonensis</name>
    <dbReference type="NCBI Taxonomy" id="104662"/>
    <lineage>
        <taxon>Bacteria</taxon>
        <taxon>Pseudomonadati</taxon>
        <taxon>Bacteroidota</taxon>
        <taxon>Chitinophagia</taxon>
        <taxon>Chitinophagales</taxon>
        <taxon>Chitinophagaceae</taxon>
        <taxon>Chitinophaga</taxon>
    </lineage>
</organism>
<dbReference type="SMART" id="SM00382">
    <property type="entry name" value="AAA"/>
    <property type="match status" value="1"/>
</dbReference>
<reference evidence="2 3" key="1">
    <citation type="journal article" date="2013" name="Stand. Genomic Sci.">
        <title>Genomic Encyclopedia of Type Strains, Phase I: The one thousand microbial genomes (KMG-I) project.</title>
        <authorList>
            <person name="Kyrpides N.C."/>
            <person name="Woyke T."/>
            <person name="Eisen J.A."/>
            <person name="Garrity G."/>
            <person name="Lilburn T.G."/>
            <person name="Beck B.J."/>
            <person name="Whitman W.B."/>
            <person name="Hugenholtz P."/>
            <person name="Klenk H.P."/>
        </authorList>
    </citation>
    <scope>NUCLEOTIDE SEQUENCE [LARGE SCALE GENOMIC DNA]</scope>
    <source>
        <strain evidence="2 3">DSM 13484</strain>
    </source>
</reference>
<dbReference type="AlphaFoldDB" id="A0A562SLF1"/>
<proteinExistence type="predicted"/>